<reference evidence="2" key="1">
    <citation type="journal article" date="2020" name="Nature">
        <title>Giant virus diversity and host interactions through global metagenomics.</title>
        <authorList>
            <person name="Schulz F."/>
            <person name="Roux S."/>
            <person name="Paez-Espino D."/>
            <person name="Jungbluth S."/>
            <person name="Walsh D.A."/>
            <person name="Denef V.J."/>
            <person name="McMahon K.D."/>
            <person name="Konstantinidis K.T."/>
            <person name="Eloe-Fadrosh E.A."/>
            <person name="Kyrpides N.C."/>
            <person name="Woyke T."/>
        </authorList>
    </citation>
    <scope>NUCLEOTIDE SEQUENCE</scope>
    <source>
        <strain evidence="2">GVMAG-M-3300021425-30</strain>
    </source>
</reference>
<evidence type="ECO:0000313" key="2">
    <source>
        <dbReference type="EMBL" id="QHT06295.1"/>
    </source>
</evidence>
<sequence length="299" mass="34062">MSSKLSIKITTTGDLTERDLSFRPNMVFIKDSSTTIYFPPTVKITNSLISKAVPEAGNPLSVFTSLSYFTKFMKYATSKRRFKPISLEQAEKQGIPKDNFNFFKDIFFKRNNRIFIGGKAYSIISSKLDLDTSSIPKDKTKLNFVMSVKLNIINKKNDTYLNRTKLSCKVARQDINDQWEQFFGEPFFDDGLPSSNKISQKAPVMYTSDMGVADGTAPSKYRKVRPLMPPYVQPGMINPYQPNINPRGYMPAGQNPYLPTAIAKPIAERGTQTGGKKRKKTKRRKKKIKGTRKVNRRHR</sequence>
<name>A0A6C0CS30_9ZZZZ</name>
<protein>
    <submittedName>
        <fullName evidence="2">Uncharacterized protein</fullName>
    </submittedName>
</protein>
<proteinExistence type="predicted"/>
<feature type="compositionally biased region" description="Basic residues" evidence="1">
    <location>
        <begin position="275"/>
        <end position="299"/>
    </location>
</feature>
<feature type="region of interest" description="Disordered" evidence="1">
    <location>
        <begin position="263"/>
        <end position="299"/>
    </location>
</feature>
<evidence type="ECO:0000256" key="1">
    <source>
        <dbReference type="SAM" id="MobiDB-lite"/>
    </source>
</evidence>
<dbReference type="AlphaFoldDB" id="A0A6C0CS30"/>
<organism evidence="2">
    <name type="scientific">viral metagenome</name>
    <dbReference type="NCBI Taxonomy" id="1070528"/>
    <lineage>
        <taxon>unclassified sequences</taxon>
        <taxon>metagenomes</taxon>
        <taxon>organismal metagenomes</taxon>
    </lineage>
</organism>
<accession>A0A6C0CS30</accession>
<dbReference type="EMBL" id="MN739467">
    <property type="protein sequence ID" value="QHT06295.1"/>
    <property type="molecule type" value="Genomic_DNA"/>
</dbReference>